<evidence type="ECO:0000313" key="3">
    <source>
        <dbReference type="Proteomes" id="UP001606210"/>
    </source>
</evidence>
<dbReference type="Gene3D" id="3.40.190.10">
    <property type="entry name" value="Periplasmic binding protein-like II"/>
    <property type="match status" value="2"/>
</dbReference>
<dbReference type="Proteomes" id="UP001606210">
    <property type="component" value="Unassembled WGS sequence"/>
</dbReference>
<reference evidence="2 3" key="1">
    <citation type="submission" date="2024-08" db="EMBL/GenBank/DDBJ databases">
        <authorList>
            <person name="Lu H."/>
        </authorList>
    </citation>
    <scope>NUCLEOTIDE SEQUENCE [LARGE SCALE GENOMIC DNA]</scope>
    <source>
        <strain evidence="2 3">LYH14W</strain>
    </source>
</reference>
<feature type="chain" id="PRO_5046913522" evidence="1">
    <location>
        <begin position="19"/>
        <end position="238"/>
    </location>
</feature>
<dbReference type="RefSeq" id="WP_394484081.1">
    <property type="nucleotide sequence ID" value="NZ_JBIGHV010000012.1"/>
</dbReference>
<gene>
    <name evidence="2" type="ORF">ACG00Y_26075</name>
</gene>
<dbReference type="EMBL" id="JBIGHV010000012">
    <property type="protein sequence ID" value="MFG6433401.1"/>
    <property type="molecule type" value="Genomic_DNA"/>
</dbReference>
<sequence>MKASALLLACALPWQAWSAEPPLRFIAPLNHAMPFGGFEKDKLATGIVKDLSDAIAARLGRPAEYISVPPRRVGQVLASGGADGVCYVAPDWIDGNFHWSPPVLEQQGVVAARPQSPPVTRLQDLAGQPLGTVHSYRYPQFEQALGSRFVRDDAPTMLINLRKLAAKRTNYALTEQITLEFHNKLQPQDGLKAAFQTTRYRTHCAFTLAHPLPLDRLDQAVRDMVRDGSVERILARYR</sequence>
<dbReference type="PANTHER" id="PTHR35936:SF6">
    <property type="entry name" value="AMINO ACID ABC TRANSPORTER SUBSTRATE-BINDING PAAT FAMILY PROTEIN"/>
    <property type="match status" value="1"/>
</dbReference>
<accession>A0ABW7F9U7</accession>
<dbReference type="PANTHER" id="PTHR35936">
    <property type="entry name" value="MEMBRANE-BOUND LYTIC MUREIN TRANSGLYCOSYLASE F"/>
    <property type="match status" value="1"/>
</dbReference>
<organism evidence="2 3">
    <name type="scientific">Pelomonas parva</name>
    <dbReference type="NCBI Taxonomy" id="3299032"/>
    <lineage>
        <taxon>Bacteria</taxon>
        <taxon>Pseudomonadati</taxon>
        <taxon>Pseudomonadota</taxon>
        <taxon>Betaproteobacteria</taxon>
        <taxon>Burkholderiales</taxon>
        <taxon>Sphaerotilaceae</taxon>
        <taxon>Roseateles</taxon>
    </lineage>
</organism>
<keyword evidence="1" id="KW-0732">Signal</keyword>
<name>A0ABW7F9U7_9BURK</name>
<comment type="caution">
    <text evidence="2">The sequence shown here is derived from an EMBL/GenBank/DDBJ whole genome shotgun (WGS) entry which is preliminary data.</text>
</comment>
<feature type="signal peptide" evidence="1">
    <location>
        <begin position="1"/>
        <end position="18"/>
    </location>
</feature>
<keyword evidence="3" id="KW-1185">Reference proteome</keyword>
<dbReference type="SUPFAM" id="SSF53850">
    <property type="entry name" value="Periplasmic binding protein-like II"/>
    <property type="match status" value="1"/>
</dbReference>
<evidence type="ECO:0000313" key="2">
    <source>
        <dbReference type="EMBL" id="MFG6433401.1"/>
    </source>
</evidence>
<proteinExistence type="predicted"/>
<evidence type="ECO:0000256" key="1">
    <source>
        <dbReference type="SAM" id="SignalP"/>
    </source>
</evidence>
<protein>
    <submittedName>
        <fullName evidence="2">Substrate-binding periplasmic protein</fullName>
    </submittedName>
</protein>